<feature type="transmembrane region" description="Helical" evidence="12">
    <location>
        <begin position="6"/>
        <end position="26"/>
    </location>
</feature>
<evidence type="ECO:0000256" key="11">
    <source>
        <dbReference type="ARBA" id="ARBA00023211"/>
    </source>
</evidence>
<keyword evidence="11 12" id="KW-0464">Manganese</keyword>
<dbReference type="GO" id="GO:0044038">
    <property type="term" value="P:cell wall macromolecule biosynthetic process"/>
    <property type="evidence" value="ECO:0007669"/>
    <property type="project" value="TreeGrafter"/>
</dbReference>
<evidence type="ECO:0000256" key="5">
    <source>
        <dbReference type="ARBA" id="ARBA00022679"/>
    </source>
</evidence>
<keyword evidence="13" id="KW-0479">Metal-binding</keyword>
<name>K6Y7B1_9ALTE</name>
<dbReference type="eggNOG" id="COG0472">
    <property type="taxonomic scope" value="Bacteria"/>
</dbReference>
<comment type="cofactor">
    <cofactor evidence="12 13">
        <name>Mg(2+)</name>
        <dbReference type="ChEBI" id="CHEBI:18420"/>
    </cofactor>
</comment>
<dbReference type="CDD" id="cd06853">
    <property type="entry name" value="GT_WecA_like"/>
    <property type="match status" value="1"/>
</dbReference>
<feature type="transmembrane region" description="Helical" evidence="12">
    <location>
        <begin position="99"/>
        <end position="117"/>
    </location>
</feature>
<dbReference type="NCBIfam" id="TIGR02380">
    <property type="entry name" value="ECA_wecA"/>
    <property type="match status" value="1"/>
</dbReference>
<evidence type="ECO:0000256" key="7">
    <source>
        <dbReference type="ARBA" id="ARBA00022842"/>
    </source>
</evidence>
<keyword evidence="4 12" id="KW-0328">Glycosyltransferase</keyword>
<evidence type="ECO:0000256" key="4">
    <source>
        <dbReference type="ARBA" id="ARBA00022676"/>
    </source>
</evidence>
<comment type="similarity">
    <text evidence="12">Belongs to the glycosyltransferase 4 family. WecA subfamily.</text>
</comment>
<evidence type="ECO:0000256" key="8">
    <source>
        <dbReference type="ARBA" id="ARBA00022985"/>
    </source>
</evidence>
<protein>
    <recommendedName>
        <fullName evidence="12">Undecaprenyl-phosphate alpha-N-acetylglucosaminyl 1-phosphate transferase</fullName>
        <ecNumber evidence="12">2.7.8.33</ecNumber>
    </recommendedName>
    <alternativeName>
        <fullName evidence="12">UDP-GlcNAc:undecaprenyl-phosphate GlcNAc-1-phosphate transferase</fullName>
    </alternativeName>
    <alternativeName>
        <fullName evidence="12">Undecaprenyl-phosphate GlcNAc-1-phosphate transferase</fullName>
    </alternativeName>
</protein>
<comment type="function">
    <text evidence="12">Catalyzes the transfer of the GlcNAc-1-phosphate moiety from UDP-GlcNAc onto the carrier lipid undecaprenyl phosphate (C55-P), yielding GlcNAc-pyrophosphoryl-undecaprenyl (GlcNAc-PP-C55).</text>
</comment>
<dbReference type="InterPro" id="IPR000715">
    <property type="entry name" value="Glycosyl_transferase_4"/>
</dbReference>
<feature type="binding site" evidence="13">
    <location>
        <position position="151"/>
    </location>
    <ligand>
        <name>Mg(2+)</name>
        <dbReference type="ChEBI" id="CHEBI:18420"/>
    </ligand>
</feature>
<dbReference type="PANTHER" id="PTHR22926">
    <property type="entry name" value="PHOSPHO-N-ACETYLMURAMOYL-PENTAPEPTIDE-TRANSFERASE"/>
    <property type="match status" value="1"/>
</dbReference>
<feature type="transmembrane region" description="Helical" evidence="12">
    <location>
        <begin position="295"/>
        <end position="314"/>
    </location>
</feature>
<dbReference type="InterPro" id="IPR012750">
    <property type="entry name" value="ECA_WecA-rel"/>
</dbReference>
<feature type="transmembrane region" description="Helical" evidence="12">
    <location>
        <begin position="320"/>
        <end position="339"/>
    </location>
</feature>
<feature type="transmembrane region" description="Helical" evidence="12">
    <location>
        <begin position="47"/>
        <end position="65"/>
    </location>
</feature>
<feature type="transmembrane region" description="Helical" evidence="12">
    <location>
        <begin position="129"/>
        <end position="147"/>
    </location>
</feature>
<dbReference type="Pfam" id="PF00953">
    <property type="entry name" value="Glycos_transf_4"/>
    <property type="match status" value="1"/>
</dbReference>
<dbReference type="HAMAP" id="MF_02030">
    <property type="entry name" value="WecA_Gammaproteo"/>
    <property type="match status" value="1"/>
</dbReference>
<keyword evidence="10 12" id="KW-0472">Membrane</keyword>
<evidence type="ECO:0000256" key="6">
    <source>
        <dbReference type="ARBA" id="ARBA00022692"/>
    </source>
</evidence>
<dbReference type="InterPro" id="IPR018480">
    <property type="entry name" value="PNAcMuramoyl-5peptid_Trfase_CS"/>
</dbReference>
<feature type="transmembrane region" description="Helical" evidence="12">
    <location>
        <begin position="244"/>
        <end position="262"/>
    </location>
</feature>
<accession>K6Y7B1</accession>
<keyword evidence="5 12" id="KW-0808">Transferase</keyword>
<dbReference type="GO" id="GO:0000287">
    <property type="term" value="F:magnesium ion binding"/>
    <property type="evidence" value="ECO:0007669"/>
    <property type="project" value="InterPro"/>
</dbReference>
<dbReference type="GO" id="GO:0009243">
    <property type="term" value="P:O antigen biosynthetic process"/>
    <property type="evidence" value="ECO:0007669"/>
    <property type="project" value="UniProtKB-UniRule"/>
</dbReference>
<dbReference type="GO" id="GO:0030145">
    <property type="term" value="F:manganese ion binding"/>
    <property type="evidence" value="ECO:0007669"/>
    <property type="project" value="InterPro"/>
</dbReference>
<keyword evidence="8 12" id="KW-0448">Lipopolysaccharide biosynthesis</keyword>
<feature type="transmembrane region" description="Helical" evidence="12">
    <location>
        <begin position="159"/>
        <end position="180"/>
    </location>
</feature>
<proteinExistence type="inferred from homology"/>
<dbReference type="STRING" id="493475.GARC_2841"/>
<comment type="subcellular location">
    <subcellularLocation>
        <location evidence="12">Cell inner membrane</location>
        <topology evidence="12">Multi-pass membrane protein</topology>
    </subcellularLocation>
    <subcellularLocation>
        <location evidence="1">Cell membrane</location>
        <topology evidence="1">Multi-pass membrane protein</topology>
    </subcellularLocation>
</comment>
<keyword evidence="15" id="KW-1185">Reference proteome</keyword>
<comment type="cofactor">
    <cofactor evidence="12">
        <name>Mn(2+)</name>
        <dbReference type="ChEBI" id="CHEBI:29035"/>
    </cofactor>
</comment>
<dbReference type="PANTHER" id="PTHR22926:SF3">
    <property type="entry name" value="UNDECAPRENYL-PHOSPHATE ALPHA-N-ACETYLGLUCOSAMINYL 1-PHOSPHATE TRANSFERASE"/>
    <property type="match status" value="1"/>
</dbReference>
<evidence type="ECO:0000256" key="3">
    <source>
        <dbReference type="ARBA" id="ARBA00022519"/>
    </source>
</evidence>
<evidence type="ECO:0000256" key="12">
    <source>
        <dbReference type="HAMAP-Rule" id="MF_02030"/>
    </source>
</evidence>
<evidence type="ECO:0000256" key="9">
    <source>
        <dbReference type="ARBA" id="ARBA00022989"/>
    </source>
</evidence>
<evidence type="ECO:0000256" key="2">
    <source>
        <dbReference type="ARBA" id="ARBA00022475"/>
    </source>
</evidence>
<reference evidence="14 15" key="1">
    <citation type="journal article" date="2017" name="Antonie Van Leeuwenhoek">
        <title>Rhizobium rhizosphaerae sp. nov., a novel species isolated from rice rhizosphere.</title>
        <authorList>
            <person name="Zhao J.J."/>
            <person name="Zhang J."/>
            <person name="Zhang R.J."/>
            <person name="Zhang C.W."/>
            <person name="Yin H.Q."/>
            <person name="Zhang X.X."/>
        </authorList>
    </citation>
    <scope>NUCLEOTIDE SEQUENCE [LARGE SCALE GENOMIC DNA]</scope>
    <source>
        <strain evidence="14 15">BSs20135</strain>
    </source>
</reference>
<dbReference type="AlphaFoldDB" id="K6Y7B1"/>
<dbReference type="GO" id="GO:0071555">
    <property type="term" value="P:cell wall organization"/>
    <property type="evidence" value="ECO:0007669"/>
    <property type="project" value="TreeGrafter"/>
</dbReference>
<keyword evidence="2 12" id="KW-1003">Cell membrane</keyword>
<dbReference type="RefSeq" id="WP_007621077.1">
    <property type="nucleotide sequence ID" value="NZ_BAEO01000040.1"/>
</dbReference>
<feature type="binding site" evidence="13">
    <location>
        <position position="216"/>
    </location>
    <ligand>
        <name>Mg(2+)</name>
        <dbReference type="ChEBI" id="CHEBI:18420"/>
    </ligand>
</feature>
<sequence>MFFNLFSFFISFMAVFGFILVLRPIANNVGLLDKPGPRKQHLGNIPLIGGLAIYASITICSFVLTPFDSHYKMYLISTSFMVLIGVLDDYHDIDAKLRLIAQCLVGSLMVFGSDLYIHELGTLFSNEVIELGAFGPIFTVLAVVTCINAFNMSDGVDGLVGAISLNTFISIGVLVIYGGANFDNSFTSILVGAVLAFMFFNFGTFKDRRYKIFMGDAGSMLMGLTVIWLITFTTQSSQPLMRPITAVWIIAVPLIDMFSVMLRRILSGNSPLQANRDHLHHLILSKGYSNSNTTLIIGGLSALLCSIGILSELMGISEKLMTSIFIALFIFYSFTIIKIDKKQLR</sequence>
<keyword evidence="9 12" id="KW-1133">Transmembrane helix</keyword>
<dbReference type="GO" id="GO:0016757">
    <property type="term" value="F:glycosyltransferase activity"/>
    <property type="evidence" value="ECO:0007669"/>
    <property type="project" value="UniProtKB-KW"/>
</dbReference>
<dbReference type="GO" id="GO:0036380">
    <property type="term" value="F:UDP-N-acetylglucosamine-undecaprenyl-phosphate N-acetylglucosaminephosphotransferase activity"/>
    <property type="evidence" value="ECO:0007669"/>
    <property type="project" value="UniProtKB-UniRule"/>
</dbReference>
<comment type="catalytic activity">
    <reaction evidence="12">
        <text>di-trans,octa-cis-undecaprenyl phosphate + UDP-N-acetyl-alpha-D-glucosamine = N-acetyl-alpha-D-glucosaminyl-di-trans,octa-cis-undecaprenyl diphosphate + UMP</text>
        <dbReference type="Rhea" id="RHEA:28090"/>
        <dbReference type="ChEBI" id="CHEBI:57705"/>
        <dbReference type="ChEBI" id="CHEBI:57865"/>
        <dbReference type="ChEBI" id="CHEBI:60392"/>
        <dbReference type="ChEBI" id="CHEBI:62959"/>
        <dbReference type="EC" id="2.7.8.33"/>
    </reaction>
</comment>
<dbReference type="PROSITE" id="PS01348">
    <property type="entry name" value="MRAY_2"/>
    <property type="match status" value="1"/>
</dbReference>
<keyword evidence="6 12" id="KW-0812">Transmembrane</keyword>
<dbReference type="UniPathway" id="UPA00281"/>
<evidence type="ECO:0000256" key="13">
    <source>
        <dbReference type="PIRSR" id="PIRSR600715-1"/>
    </source>
</evidence>
<evidence type="ECO:0000256" key="1">
    <source>
        <dbReference type="ARBA" id="ARBA00004651"/>
    </source>
</evidence>
<dbReference type="GO" id="GO:0009276">
    <property type="term" value="C:Gram-negative-bacterium-type cell wall"/>
    <property type="evidence" value="ECO:0007669"/>
    <property type="project" value="InterPro"/>
</dbReference>
<dbReference type="EMBL" id="BAEO01000040">
    <property type="protein sequence ID" value="GAC19806.1"/>
    <property type="molecule type" value="Genomic_DNA"/>
</dbReference>
<dbReference type="EC" id="2.7.8.33" evidence="12"/>
<comment type="caution">
    <text evidence="14">The sequence shown here is derived from an EMBL/GenBank/DDBJ whole genome shotgun (WGS) entry which is preliminary data.</text>
</comment>
<feature type="transmembrane region" description="Helical" evidence="12">
    <location>
        <begin position="186"/>
        <end position="205"/>
    </location>
</feature>
<organism evidence="14 15">
    <name type="scientific">Paraglaciecola arctica BSs20135</name>
    <dbReference type="NCBI Taxonomy" id="493475"/>
    <lineage>
        <taxon>Bacteria</taxon>
        <taxon>Pseudomonadati</taxon>
        <taxon>Pseudomonadota</taxon>
        <taxon>Gammaproteobacteria</taxon>
        <taxon>Alteromonadales</taxon>
        <taxon>Alteromonadaceae</taxon>
        <taxon>Paraglaciecola</taxon>
    </lineage>
</organism>
<dbReference type="OrthoDB" id="9783652at2"/>
<keyword evidence="3 12" id="KW-0997">Cell inner membrane</keyword>
<evidence type="ECO:0000256" key="10">
    <source>
        <dbReference type="ARBA" id="ARBA00023136"/>
    </source>
</evidence>
<comment type="pathway">
    <text evidence="12">Bacterial outer membrane biogenesis; LPS O-antigen biosynthesis.</text>
</comment>
<keyword evidence="7 12" id="KW-0460">Magnesium</keyword>
<dbReference type="GO" id="GO:0005886">
    <property type="term" value="C:plasma membrane"/>
    <property type="evidence" value="ECO:0007669"/>
    <property type="project" value="UniProtKB-SubCell"/>
</dbReference>
<dbReference type="Proteomes" id="UP000006327">
    <property type="component" value="Unassembled WGS sequence"/>
</dbReference>
<feature type="transmembrane region" description="Helical" evidence="12">
    <location>
        <begin position="212"/>
        <end position="232"/>
    </location>
</feature>
<evidence type="ECO:0000313" key="15">
    <source>
        <dbReference type="Proteomes" id="UP000006327"/>
    </source>
</evidence>
<evidence type="ECO:0000313" key="14">
    <source>
        <dbReference type="EMBL" id="GAC19806.1"/>
    </source>
</evidence>
<gene>
    <name evidence="12 14" type="primary">wecA</name>
    <name evidence="14" type="ORF">GARC_2841</name>
</gene>